<dbReference type="EMBL" id="JAIVGD010000015">
    <property type="protein sequence ID" value="KAH0759895.1"/>
    <property type="molecule type" value="Genomic_DNA"/>
</dbReference>
<protein>
    <recommendedName>
        <fullName evidence="1">Reverse transcriptase domain-containing protein</fullName>
    </recommendedName>
</protein>
<comment type="caution">
    <text evidence="2">The sequence shown here is derived from an EMBL/GenBank/DDBJ whole genome shotgun (WGS) entry which is preliminary data.</text>
</comment>
<keyword evidence="3" id="KW-1185">Reference proteome</keyword>
<name>A0ABQ7VA41_SOLTU</name>
<accession>A0ABQ7VA41</accession>
<organism evidence="2 3">
    <name type="scientific">Solanum tuberosum</name>
    <name type="common">Potato</name>
    <dbReference type="NCBI Taxonomy" id="4113"/>
    <lineage>
        <taxon>Eukaryota</taxon>
        <taxon>Viridiplantae</taxon>
        <taxon>Streptophyta</taxon>
        <taxon>Embryophyta</taxon>
        <taxon>Tracheophyta</taxon>
        <taxon>Spermatophyta</taxon>
        <taxon>Magnoliopsida</taxon>
        <taxon>eudicotyledons</taxon>
        <taxon>Gunneridae</taxon>
        <taxon>Pentapetalae</taxon>
        <taxon>asterids</taxon>
        <taxon>lamiids</taxon>
        <taxon>Solanales</taxon>
        <taxon>Solanaceae</taxon>
        <taxon>Solanoideae</taxon>
        <taxon>Solaneae</taxon>
        <taxon>Solanum</taxon>
    </lineage>
</organism>
<evidence type="ECO:0000313" key="2">
    <source>
        <dbReference type="EMBL" id="KAH0759895.1"/>
    </source>
</evidence>
<proteinExistence type="predicted"/>
<feature type="domain" description="Reverse transcriptase" evidence="1">
    <location>
        <begin position="532"/>
        <end position="633"/>
    </location>
</feature>
<dbReference type="InterPro" id="IPR052343">
    <property type="entry name" value="Retrotransposon-Effector_Assoc"/>
</dbReference>
<dbReference type="PANTHER" id="PTHR46890:SF48">
    <property type="entry name" value="RNA-DIRECTED DNA POLYMERASE"/>
    <property type="match status" value="1"/>
</dbReference>
<sequence>MDRTKEAESNGKNIVATVNAFDCLADETQQVQIVVENYEPVSMQTSDKVEDNKSISSNIYSTHEDIQGEQSKIEEVDKTTNPKDEKLAQETKQLMINQSIQISSNKEVDSKDGEQLTCASVQQSTVIANVEYPIPLQMISTSPQESSDCTTMEHKAYLPIIPYPEKDSPMQDLHEIVSHQLHEVNISESTESRVDGVEDKDDHNNNINSRMIEREAGLSPHAISKGLKGKNKGDNNKVENNGMITRTSLKRGDTRNIQSFKRKLGMKRVLWDDLYSLRQNLTLPWMVGSNFNVNMSDEEKIGGLSGVINQALVDVVGVVEVQHLARTGSDHAPLFFTYGGDLQQFHKPFKFQSFWTNRHDLKEVVRRNWVAESSGNVFINLKSKQRRTRQALTRWSKENFGDILKQLIIREEIVRIKEELFKEFPTASNRVVLQRAQDEHKKYLQYEEEKKKEVGDKKHDTGRWKVEWNIPKLVSDSDNQALNIVPTEEEVKGVVFALNGDSAFFEGNTLPKSITHTNLVLLPKKEIIQTFLDLRPISLSNFLNNVISRIIHDRIEDLLPKIVSQHQSGFVKGRSISANVVIKLDMAKAYDRVNWRFFIQVLGRMGFNNLMLDKTLERYENKSGQMINKQKSQFFMYRKAARGIIQEVENITGFTIGDFPIMYLGCPIGHARKRKVHFSELIKKML</sequence>
<gene>
    <name evidence="2" type="ORF">KY290_023388</name>
</gene>
<dbReference type="InterPro" id="IPR000477">
    <property type="entry name" value="RT_dom"/>
</dbReference>
<dbReference type="Pfam" id="PF00078">
    <property type="entry name" value="RVT_1"/>
    <property type="match status" value="1"/>
</dbReference>
<dbReference type="Proteomes" id="UP000826656">
    <property type="component" value="Unassembled WGS sequence"/>
</dbReference>
<dbReference type="PANTHER" id="PTHR46890">
    <property type="entry name" value="NON-LTR RETROLELEMENT REVERSE TRANSCRIPTASE-LIKE PROTEIN-RELATED"/>
    <property type="match status" value="1"/>
</dbReference>
<evidence type="ECO:0000259" key="1">
    <source>
        <dbReference type="Pfam" id="PF00078"/>
    </source>
</evidence>
<evidence type="ECO:0000313" key="3">
    <source>
        <dbReference type="Proteomes" id="UP000826656"/>
    </source>
</evidence>
<reference evidence="2 3" key="1">
    <citation type="journal article" date="2021" name="bioRxiv">
        <title>Chromosome-scale and haplotype-resolved genome assembly of a tetraploid potato cultivar.</title>
        <authorList>
            <person name="Sun H."/>
            <person name="Jiao W.-B."/>
            <person name="Krause K."/>
            <person name="Campoy J.A."/>
            <person name="Goel M."/>
            <person name="Folz-Donahue K."/>
            <person name="Kukat C."/>
            <person name="Huettel B."/>
            <person name="Schneeberger K."/>
        </authorList>
    </citation>
    <scope>NUCLEOTIDE SEQUENCE [LARGE SCALE GENOMIC DNA]</scope>
    <source>
        <strain evidence="2">SolTubOtavaFocal</strain>
        <tissue evidence="2">Leaves</tissue>
    </source>
</reference>